<gene>
    <name evidence="1" type="ORF">LNTAR_14832</name>
</gene>
<reference evidence="1 2" key="1">
    <citation type="journal article" date="2010" name="J. Bacteriol.">
        <title>Genome sequence of Lentisphaera araneosa HTCC2155T, the type species of the order Lentisphaerales in the phylum Lentisphaerae.</title>
        <authorList>
            <person name="Thrash J.C."/>
            <person name="Cho J.C."/>
            <person name="Vergin K.L."/>
            <person name="Morris R.M."/>
            <person name="Giovannoni S.J."/>
        </authorList>
    </citation>
    <scope>NUCLEOTIDE SEQUENCE [LARGE SCALE GENOMIC DNA]</scope>
    <source>
        <strain evidence="1 2">HTCC2155</strain>
    </source>
</reference>
<dbReference type="Pfam" id="PF02082">
    <property type="entry name" value="Rrf2"/>
    <property type="match status" value="1"/>
</dbReference>
<dbReference type="PANTHER" id="PTHR33221:SF15">
    <property type="entry name" value="HTH-TYPE TRANSCRIPTIONAL REGULATOR YWGB-RELATED"/>
    <property type="match status" value="1"/>
</dbReference>
<evidence type="ECO:0000313" key="1">
    <source>
        <dbReference type="EMBL" id="EDM29101.1"/>
    </source>
</evidence>
<proteinExistence type="predicted"/>
<name>A6DHL8_9BACT</name>
<evidence type="ECO:0008006" key="3">
    <source>
        <dbReference type="Google" id="ProtNLM"/>
    </source>
</evidence>
<evidence type="ECO:0000313" key="2">
    <source>
        <dbReference type="Proteomes" id="UP000004947"/>
    </source>
</evidence>
<dbReference type="GO" id="GO:0003700">
    <property type="term" value="F:DNA-binding transcription factor activity"/>
    <property type="evidence" value="ECO:0007669"/>
    <property type="project" value="TreeGrafter"/>
</dbReference>
<dbReference type="InterPro" id="IPR000944">
    <property type="entry name" value="Tscrpt_reg_Rrf2"/>
</dbReference>
<protein>
    <recommendedName>
        <fullName evidence="3">Rrf2 family transcriptional regulator</fullName>
    </recommendedName>
</protein>
<organism evidence="1 2">
    <name type="scientific">Lentisphaera araneosa HTCC2155</name>
    <dbReference type="NCBI Taxonomy" id="313628"/>
    <lineage>
        <taxon>Bacteria</taxon>
        <taxon>Pseudomonadati</taxon>
        <taxon>Lentisphaerota</taxon>
        <taxon>Lentisphaeria</taxon>
        <taxon>Lentisphaerales</taxon>
        <taxon>Lentisphaeraceae</taxon>
        <taxon>Lentisphaera</taxon>
    </lineage>
</organism>
<dbReference type="EMBL" id="ABCK01000003">
    <property type="protein sequence ID" value="EDM29101.1"/>
    <property type="molecule type" value="Genomic_DNA"/>
</dbReference>
<dbReference type="SUPFAM" id="SSF46785">
    <property type="entry name" value="Winged helix' DNA-binding domain"/>
    <property type="match status" value="1"/>
</dbReference>
<dbReference type="GO" id="GO:0005829">
    <property type="term" value="C:cytosol"/>
    <property type="evidence" value="ECO:0007669"/>
    <property type="project" value="TreeGrafter"/>
</dbReference>
<dbReference type="STRING" id="313628.LNTAR_14832"/>
<keyword evidence="2" id="KW-1185">Reference proteome</keyword>
<dbReference type="InterPro" id="IPR036390">
    <property type="entry name" value="WH_DNA-bd_sf"/>
</dbReference>
<dbReference type="eggNOG" id="COG1959">
    <property type="taxonomic scope" value="Bacteria"/>
</dbReference>
<dbReference type="Proteomes" id="UP000004947">
    <property type="component" value="Unassembled WGS sequence"/>
</dbReference>
<dbReference type="PROSITE" id="PS51197">
    <property type="entry name" value="HTH_RRF2_2"/>
    <property type="match status" value="1"/>
</dbReference>
<dbReference type="OrthoDB" id="9811705at2"/>
<dbReference type="PANTHER" id="PTHR33221">
    <property type="entry name" value="WINGED HELIX-TURN-HELIX TRANSCRIPTIONAL REGULATOR, RRF2 FAMILY"/>
    <property type="match status" value="1"/>
</dbReference>
<dbReference type="AlphaFoldDB" id="A6DHL8"/>
<sequence length="147" mass="16431">MFKLNKKVEYAIIALQHMKNVNEGEMSTVKEICELYGAPFDVTSRAMQKMASAGILKSIKGAHGGYLIQENLGELKLLDLIESISGDISLANCVIDACKCDMISTCNIVDPITRLNELLRKFFAEMTVLDLLQGRESQPQMKEFCHE</sequence>
<comment type="caution">
    <text evidence="1">The sequence shown here is derived from an EMBL/GenBank/DDBJ whole genome shotgun (WGS) entry which is preliminary data.</text>
</comment>
<dbReference type="InterPro" id="IPR036388">
    <property type="entry name" value="WH-like_DNA-bd_sf"/>
</dbReference>
<dbReference type="RefSeq" id="WP_007277403.1">
    <property type="nucleotide sequence ID" value="NZ_ABCK01000003.1"/>
</dbReference>
<dbReference type="Gene3D" id="1.10.10.10">
    <property type="entry name" value="Winged helix-like DNA-binding domain superfamily/Winged helix DNA-binding domain"/>
    <property type="match status" value="1"/>
</dbReference>
<accession>A6DHL8</accession>